<dbReference type="InterPro" id="IPR034683">
    <property type="entry name" value="IspD/TarI"/>
</dbReference>
<dbReference type="AlphaFoldDB" id="A0A371IKP7"/>
<dbReference type="PANTHER" id="PTHR32125">
    <property type="entry name" value="2-C-METHYL-D-ERYTHRITOL 4-PHOSPHATE CYTIDYLYLTRANSFERASE, CHLOROPLASTIC"/>
    <property type="match status" value="1"/>
</dbReference>
<evidence type="ECO:0000256" key="2">
    <source>
        <dbReference type="ARBA" id="ARBA00022695"/>
    </source>
</evidence>
<gene>
    <name evidence="4" type="ORF">BBG48_007060</name>
    <name evidence="5" type="ORF">FL857_06850</name>
</gene>
<dbReference type="RefSeq" id="WP_094754409.1">
    <property type="nucleotide sequence ID" value="NZ_MBEW02000014.1"/>
</dbReference>
<dbReference type="Proteomes" id="UP000319424">
    <property type="component" value="Unassembled WGS sequence"/>
</dbReference>
<sequence length="251" mass="28562">MITAILLSGGTGTRMNLSTPKQYLEVNDKPIICYSLYELLSCKRIDKLIVVADSKWHDLILDLINKHVSKNKFIGFSKPGLNRQLSIYNSLLDLNNISEEDDYVLIHDAARPLITQELINGLIQKSKNHDGAIPVLHVKDTMYYMNPDNKLSRLNRDCIYAGQSPEIFKYGLYKYANEQLISKSLLEDYKNNRCDEETIKSQHIYKVSGSTEPALAIVMDIVIIDGDENNFKISTMPDLEKFTDIIGRGDK</sequence>
<dbReference type="GO" id="GO:0008299">
    <property type="term" value="P:isoprenoid biosynthetic process"/>
    <property type="evidence" value="ECO:0007669"/>
    <property type="project" value="UniProtKB-KW"/>
</dbReference>
<dbReference type="InterPro" id="IPR029044">
    <property type="entry name" value="Nucleotide-diphossugar_trans"/>
</dbReference>
<organism evidence="4 6">
    <name type="scientific">Criibacterium bergeronii</name>
    <dbReference type="NCBI Taxonomy" id="1871336"/>
    <lineage>
        <taxon>Bacteria</taxon>
        <taxon>Bacillati</taxon>
        <taxon>Bacillota</taxon>
        <taxon>Clostridia</taxon>
        <taxon>Peptostreptococcales</taxon>
        <taxon>Filifactoraceae</taxon>
        <taxon>Criibacterium</taxon>
    </lineage>
</organism>
<keyword evidence="6" id="KW-1185">Reference proteome</keyword>
<evidence type="ECO:0000313" key="5">
    <source>
        <dbReference type="EMBL" id="TRW25521.1"/>
    </source>
</evidence>
<evidence type="ECO:0000256" key="1">
    <source>
        <dbReference type="ARBA" id="ARBA00022679"/>
    </source>
</evidence>
<dbReference type="EMBL" id="MBEW02000014">
    <property type="protein sequence ID" value="RDY21030.1"/>
    <property type="molecule type" value="Genomic_DNA"/>
</dbReference>
<keyword evidence="1 4" id="KW-0808">Transferase</keyword>
<dbReference type="STRING" id="1871336.BBG48_09330"/>
<reference evidence="4 6" key="1">
    <citation type="journal article" date="2016" name="Genome Announc.">
        <title>Draft Genome Sequence of Criibacterium bergeronii gen. nov., sp. nov., Strain CCRI-22567T, Isolated from a Vaginal Sample from a Woman with Bacterial Vaginosis.</title>
        <authorList>
            <person name="Maheux A.F."/>
            <person name="Berube E."/>
            <person name="Boudreau D.K."/>
            <person name="Raymond F."/>
            <person name="Corbeil J."/>
            <person name="Roy P.H."/>
            <person name="Boissinot M."/>
            <person name="Omar R.F."/>
        </authorList>
    </citation>
    <scope>NUCLEOTIDE SEQUENCE [LARGE SCALE GENOMIC DNA]</scope>
    <source>
        <strain evidence="4 6">CCRI-22567</strain>
    </source>
</reference>
<evidence type="ECO:0000313" key="7">
    <source>
        <dbReference type="Proteomes" id="UP000319424"/>
    </source>
</evidence>
<name>A0A371IKP7_9FIRM</name>
<dbReference type="Pfam" id="PF01128">
    <property type="entry name" value="IspD"/>
    <property type="match status" value="1"/>
</dbReference>
<reference evidence="4" key="2">
    <citation type="submission" date="2018-07" db="EMBL/GenBank/DDBJ databases">
        <authorList>
            <person name="Quirk P.G."/>
            <person name="Krulwich T.A."/>
        </authorList>
    </citation>
    <scope>NUCLEOTIDE SEQUENCE</scope>
    <source>
        <strain evidence="4">CCRI-22567</strain>
    </source>
</reference>
<evidence type="ECO:0000313" key="4">
    <source>
        <dbReference type="EMBL" id="RDY21030.1"/>
    </source>
</evidence>
<dbReference type="GO" id="GO:0050518">
    <property type="term" value="F:2-C-methyl-D-erythritol 4-phosphate cytidylyltransferase activity"/>
    <property type="evidence" value="ECO:0007669"/>
    <property type="project" value="TreeGrafter"/>
</dbReference>
<keyword evidence="2 4" id="KW-0548">Nucleotidyltransferase</keyword>
<protein>
    <submittedName>
        <fullName evidence="4">2-C-methyl-D-erythritol 4-phosphate cytidylyltransferase</fullName>
    </submittedName>
</protein>
<dbReference type="Gene3D" id="3.90.550.10">
    <property type="entry name" value="Spore Coat Polysaccharide Biosynthesis Protein SpsA, Chain A"/>
    <property type="match status" value="1"/>
</dbReference>
<keyword evidence="3" id="KW-0414">Isoprene biosynthesis</keyword>
<reference evidence="5 7" key="3">
    <citation type="submission" date="2019-07" db="EMBL/GenBank/DDBJ databases">
        <title>Criibacterium bergeronii gen. nov., sp. nov. isolated from human clinical samples.</title>
        <authorList>
            <person name="Maheux A.F."/>
            <person name="Boudreau D.K."/>
            <person name="Berube E."/>
            <person name="Brodeur S."/>
            <person name="Bernard K.A."/>
            <person name="Abed J.Y."/>
            <person name="Ducrey E."/>
            <person name="Guay E.F."/>
            <person name="Raymond F."/>
            <person name="Corbeil J."/>
            <person name="Domingo M.-C."/>
            <person name="Roy P.H."/>
            <person name="Boissinot M."/>
            <person name="Tocheva E.I."/>
            <person name="Omar R.F."/>
        </authorList>
    </citation>
    <scope>NUCLEOTIDE SEQUENCE [LARGE SCALE GENOMIC DNA]</scope>
    <source>
        <strain evidence="5 7">CCRI-24246</strain>
    </source>
</reference>
<dbReference type="SUPFAM" id="SSF53448">
    <property type="entry name" value="Nucleotide-diphospho-sugar transferases"/>
    <property type="match status" value="1"/>
</dbReference>
<dbReference type="InterPro" id="IPR050088">
    <property type="entry name" value="IspD/TarI_cytidylyltransf_bact"/>
</dbReference>
<dbReference type="EMBL" id="VJXW01000009">
    <property type="protein sequence ID" value="TRW25521.1"/>
    <property type="molecule type" value="Genomic_DNA"/>
</dbReference>
<dbReference type="OrthoDB" id="9806837at2"/>
<dbReference type="InterPro" id="IPR018294">
    <property type="entry name" value="ISPD_synthase_CS"/>
</dbReference>
<evidence type="ECO:0000256" key="3">
    <source>
        <dbReference type="ARBA" id="ARBA00023229"/>
    </source>
</evidence>
<evidence type="ECO:0000313" key="6">
    <source>
        <dbReference type="Proteomes" id="UP000093352"/>
    </source>
</evidence>
<dbReference type="Proteomes" id="UP000093352">
    <property type="component" value="Unassembled WGS sequence"/>
</dbReference>
<dbReference type="CDD" id="cd02516">
    <property type="entry name" value="CDP-ME_synthetase"/>
    <property type="match status" value="1"/>
</dbReference>
<proteinExistence type="predicted"/>
<comment type="caution">
    <text evidence="4">The sequence shown here is derived from an EMBL/GenBank/DDBJ whole genome shotgun (WGS) entry which is preliminary data.</text>
</comment>
<accession>A0A371IKP7</accession>
<dbReference type="PANTHER" id="PTHR32125:SF4">
    <property type="entry name" value="2-C-METHYL-D-ERYTHRITOL 4-PHOSPHATE CYTIDYLYLTRANSFERASE, CHLOROPLASTIC"/>
    <property type="match status" value="1"/>
</dbReference>
<dbReference type="PROSITE" id="PS01295">
    <property type="entry name" value="ISPD"/>
    <property type="match status" value="1"/>
</dbReference>